<evidence type="ECO:0000256" key="6">
    <source>
        <dbReference type="ARBA" id="ARBA00023136"/>
    </source>
</evidence>
<keyword evidence="10" id="KW-0762">Sugar transport</keyword>
<dbReference type="SUPFAM" id="SSF103473">
    <property type="entry name" value="MFS general substrate transporter"/>
    <property type="match status" value="1"/>
</dbReference>
<evidence type="ECO:0000256" key="8">
    <source>
        <dbReference type="SAM" id="Phobius"/>
    </source>
</evidence>
<feature type="transmembrane region" description="Helical" evidence="8">
    <location>
        <begin position="328"/>
        <end position="350"/>
    </location>
</feature>
<dbReference type="PROSITE" id="PS00216">
    <property type="entry name" value="SUGAR_TRANSPORT_1"/>
    <property type="match status" value="1"/>
</dbReference>
<gene>
    <name evidence="10" type="ORF">BJY01DRAFT_254443</name>
</gene>
<feature type="domain" description="Major facilitator superfamily (MFS) profile" evidence="9">
    <location>
        <begin position="10"/>
        <end position="454"/>
    </location>
</feature>
<keyword evidence="4 8" id="KW-0812">Transmembrane</keyword>
<evidence type="ECO:0000256" key="5">
    <source>
        <dbReference type="ARBA" id="ARBA00022989"/>
    </source>
</evidence>
<keyword evidence="6 8" id="KW-0472">Membrane</keyword>
<dbReference type="Pfam" id="PF00083">
    <property type="entry name" value="Sugar_tr"/>
    <property type="match status" value="1"/>
</dbReference>
<dbReference type="PROSITE" id="PS50850">
    <property type="entry name" value="MFS"/>
    <property type="match status" value="1"/>
</dbReference>
<sequence>MVLTPRRCLMFAVTLGSGSLVGFESGYLNGILASDDFIHRYGQSDARGNWTLSATTRSMFTSMLVVGALVGCCLTPFLPNSFGFRGRFILGSITLTIGIALQLVGKFEAVFIVGRVLEGCTLGIISTTVPSYLIETVPGANRGWVIGLYEQIVTTGLVTATGANYGLSYLGGSRQWRIEIDIQFAQAILLLTAGLTNPESPRHLARLGDLTGARKSLSQIRGLPATSRALDEAMTELHTTWMTEDAQQAQVRFRECFEGPNLRRLLLGCAMGFNAESTGIIFFLSYSTTFFSAAGVSNAHLVTFLIGLVMSASTLPSIYCLDHLGRRTCAFIGGALMLIICSLTGAIHSATPPDSPTSKHALIAGSILFIAAYASTWGSLGWLVITEAYSVRLRTHQTTIAMCAFWVSQWLFGFVTPYMVDASAGDLGVNVMYLLAGLSLLALVWAYFWLPELSGLTQAEMDRLFQERVPAWRSKAWKREQILVVVEAVSRNGSLQDIGAVMAKS</sequence>
<dbReference type="NCBIfam" id="TIGR00879">
    <property type="entry name" value="SP"/>
    <property type="match status" value="1"/>
</dbReference>
<evidence type="ECO:0000256" key="7">
    <source>
        <dbReference type="RuleBase" id="RU003346"/>
    </source>
</evidence>
<evidence type="ECO:0000256" key="2">
    <source>
        <dbReference type="ARBA" id="ARBA00010992"/>
    </source>
</evidence>
<accession>A0ABR4IT84</accession>
<dbReference type="PRINTS" id="PR00171">
    <property type="entry name" value="SUGRTRNSPORT"/>
</dbReference>
<dbReference type="EMBL" id="JBFXLU010000293">
    <property type="protein sequence ID" value="KAL2830986.1"/>
    <property type="molecule type" value="Genomic_DNA"/>
</dbReference>
<evidence type="ECO:0000256" key="4">
    <source>
        <dbReference type="ARBA" id="ARBA00022692"/>
    </source>
</evidence>
<organism evidence="10 11">
    <name type="scientific">Aspergillus pseudoustus</name>
    <dbReference type="NCBI Taxonomy" id="1810923"/>
    <lineage>
        <taxon>Eukaryota</taxon>
        <taxon>Fungi</taxon>
        <taxon>Dikarya</taxon>
        <taxon>Ascomycota</taxon>
        <taxon>Pezizomycotina</taxon>
        <taxon>Eurotiomycetes</taxon>
        <taxon>Eurotiomycetidae</taxon>
        <taxon>Eurotiales</taxon>
        <taxon>Aspergillaceae</taxon>
        <taxon>Aspergillus</taxon>
        <taxon>Aspergillus subgen. Nidulantes</taxon>
    </lineage>
</organism>
<feature type="transmembrane region" description="Helical" evidence="8">
    <location>
        <begin position="84"/>
        <end position="105"/>
    </location>
</feature>
<dbReference type="InterPro" id="IPR020846">
    <property type="entry name" value="MFS_dom"/>
</dbReference>
<dbReference type="InterPro" id="IPR003663">
    <property type="entry name" value="Sugar/inositol_transpt"/>
</dbReference>
<dbReference type="Proteomes" id="UP001610446">
    <property type="component" value="Unassembled WGS sequence"/>
</dbReference>
<proteinExistence type="inferred from homology"/>
<evidence type="ECO:0000259" key="9">
    <source>
        <dbReference type="PROSITE" id="PS50850"/>
    </source>
</evidence>
<keyword evidence="5 8" id="KW-1133">Transmembrane helix</keyword>
<dbReference type="PANTHER" id="PTHR48022">
    <property type="entry name" value="PLASTIDIC GLUCOSE TRANSPORTER 4"/>
    <property type="match status" value="1"/>
</dbReference>
<keyword evidence="11" id="KW-1185">Reference proteome</keyword>
<feature type="transmembrane region" description="Helical" evidence="8">
    <location>
        <begin position="431"/>
        <end position="450"/>
    </location>
</feature>
<keyword evidence="3 7" id="KW-0813">Transport</keyword>
<dbReference type="InterPro" id="IPR005829">
    <property type="entry name" value="Sugar_transporter_CS"/>
</dbReference>
<comment type="similarity">
    <text evidence="2 7">Belongs to the major facilitator superfamily. Sugar transporter (TC 2.A.1.1) family.</text>
</comment>
<feature type="transmembrane region" description="Helical" evidence="8">
    <location>
        <begin position="362"/>
        <end position="386"/>
    </location>
</feature>
<feature type="transmembrane region" description="Helical" evidence="8">
    <location>
        <begin position="398"/>
        <end position="419"/>
    </location>
</feature>
<reference evidence="10 11" key="1">
    <citation type="submission" date="2024-07" db="EMBL/GenBank/DDBJ databases">
        <title>Section-level genome sequencing and comparative genomics of Aspergillus sections Usti and Cavernicolus.</title>
        <authorList>
            <consortium name="Lawrence Berkeley National Laboratory"/>
            <person name="Nybo J.L."/>
            <person name="Vesth T.C."/>
            <person name="Theobald S."/>
            <person name="Frisvad J.C."/>
            <person name="Larsen T.O."/>
            <person name="Kjaerboelling I."/>
            <person name="Rothschild-Mancinelli K."/>
            <person name="Lyhne E.K."/>
            <person name="Kogle M.E."/>
            <person name="Barry K."/>
            <person name="Clum A."/>
            <person name="Na H."/>
            <person name="Ledsgaard L."/>
            <person name="Lin J."/>
            <person name="Lipzen A."/>
            <person name="Kuo A."/>
            <person name="Riley R."/>
            <person name="Mondo S."/>
            <person name="Labutti K."/>
            <person name="Haridas S."/>
            <person name="Pangalinan J."/>
            <person name="Salamov A.A."/>
            <person name="Simmons B.A."/>
            <person name="Magnuson J.K."/>
            <person name="Chen J."/>
            <person name="Drula E."/>
            <person name="Henrissat B."/>
            <person name="Wiebenga A."/>
            <person name="Lubbers R.J."/>
            <person name="Gomes A.C."/>
            <person name="Makela M.R."/>
            <person name="Stajich J."/>
            <person name="Grigoriev I.V."/>
            <person name="Mortensen U.H."/>
            <person name="De Vries R.P."/>
            <person name="Baker S.E."/>
            <person name="Andersen M.R."/>
        </authorList>
    </citation>
    <scope>NUCLEOTIDE SEQUENCE [LARGE SCALE GENOMIC DNA]</scope>
    <source>
        <strain evidence="10 11">CBS 123904</strain>
    </source>
</reference>
<dbReference type="PANTHER" id="PTHR48022:SF2">
    <property type="entry name" value="PLASTIDIC GLUCOSE TRANSPORTER 4"/>
    <property type="match status" value="1"/>
</dbReference>
<dbReference type="InterPro" id="IPR036259">
    <property type="entry name" value="MFS_trans_sf"/>
</dbReference>
<feature type="transmembrane region" description="Helical" evidence="8">
    <location>
        <begin position="59"/>
        <end position="78"/>
    </location>
</feature>
<dbReference type="Gene3D" id="1.20.1250.20">
    <property type="entry name" value="MFS general substrate transporter like domains"/>
    <property type="match status" value="1"/>
</dbReference>
<dbReference type="InterPro" id="IPR050360">
    <property type="entry name" value="MFS_Sugar_Transporters"/>
</dbReference>
<evidence type="ECO:0000256" key="3">
    <source>
        <dbReference type="ARBA" id="ARBA00022448"/>
    </source>
</evidence>
<comment type="caution">
    <text evidence="10">The sequence shown here is derived from an EMBL/GenBank/DDBJ whole genome shotgun (WGS) entry which is preliminary data.</text>
</comment>
<dbReference type="InterPro" id="IPR005828">
    <property type="entry name" value="MFS_sugar_transport-like"/>
</dbReference>
<name>A0ABR4IT84_9EURO</name>
<evidence type="ECO:0000256" key="1">
    <source>
        <dbReference type="ARBA" id="ARBA00004141"/>
    </source>
</evidence>
<comment type="subcellular location">
    <subcellularLocation>
        <location evidence="1">Membrane</location>
        <topology evidence="1">Multi-pass membrane protein</topology>
    </subcellularLocation>
</comment>
<protein>
    <submittedName>
        <fullName evidence="10">Glucose transporter</fullName>
    </submittedName>
</protein>
<evidence type="ECO:0000313" key="11">
    <source>
        <dbReference type="Proteomes" id="UP001610446"/>
    </source>
</evidence>
<evidence type="ECO:0000313" key="10">
    <source>
        <dbReference type="EMBL" id="KAL2830986.1"/>
    </source>
</evidence>
<feature type="transmembrane region" description="Helical" evidence="8">
    <location>
        <begin position="265"/>
        <end position="287"/>
    </location>
</feature>
<feature type="transmembrane region" description="Helical" evidence="8">
    <location>
        <begin position="299"/>
        <end position="321"/>
    </location>
</feature>